<evidence type="ECO:0000313" key="2">
    <source>
        <dbReference type="Proteomes" id="UP001596495"/>
    </source>
</evidence>
<reference evidence="2" key="1">
    <citation type="journal article" date="2019" name="Int. J. Syst. Evol. Microbiol.">
        <title>The Global Catalogue of Microorganisms (GCM) 10K type strain sequencing project: providing services to taxonomists for standard genome sequencing and annotation.</title>
        <authorList>
            <consortium name="The Broad Institute Genomics Platform"/>
            <consortium name="The Broad Institute Genome Sequencing Center for Infectious Disease"/>
            <person name="Wu L."/>
            <person name="Ma J."/>
        </authorList>
    </citation>
    <scope>NUCLEOTIDE SEQUENCE [LARGE SCALE GENOMIC DNA]</scope>
    <source>
        <strain evidence="2">CCUG 54518</strain>
    </source>
</reference>
<dbReference type="Proteomes" id="UP001596495">
    <property type="component" value="Unassembled WGS sequence"/>
</dbReference>
<dbReference type="RefSeq" id="WP_382253483.1">
    <property type="nucleotide sequence ID" value="NZ_JBHTBX010000001.1"/>
</dbReference>
<accession>A0ABW2R4N4</accession>
<sequence length="101" mass="11593">MQSFYPASFERDMGTSESEWKAALPRAIGSQVRWRWEGARQAVIDLPPGRLTLTWEPLPDRRIALLVMKRLLVRFEFEAVDDAARLAFMKPFDLTLQRGGG</sequence>
<protein>
    <submittedName>
        <fullName evidence="1">Uncharacterized protein</fullName>
    </submittedName>
</protein>
<evidence type="ECO:0000313" key="1">
    <source>
        <dbReference type="EMBL" id="MFC7433327.1"/>
    </source>
</evidence>
<comment type="caution">
    <text evidence="1">The sequence shown here is derived from an EMBL/GenBank/DDBJ whole genome shotgun (WGS) entry which is preliminary data.</text>
</comment>
<gene>
    <name evidence="1" type="ORF">ACFQNJ_02245</name>
</gene>
<proteinExistence type="predicted"/>
<dbReference type="EMBL" id="JBHTBX010000001">
    <property type="protein sequence ID" value="MFC7433327.1"/>
    <property type="molecule type" value="Genomic_DNA"/>
</dbReference>
<keyword evidence="2" id="KW-1185">Reference proteome</keyword>
<name>A0ABW2R4N4_9BURK</name>
<organism evidence="1 2">
    <name type="scientific">Hydrogenophaga bisanensis</name>
    <dbReference type="NCBI Taxonomy" id="439611"/>
    <lineage>
        <taxon>Bacteria</taxon>
        <taxon>Pseudomonadati</taxon>
        <taxon>Pseudomonadota</taxon>
        <taxon>Betaproteobacteria</taxon>
        <taxon>Burkholderiales</taxon>
        <taxon>Comamonadaceae</taxon>
        <taxon>Hydrogenophaga</taxon>
    </lineage>
</organism>